<dbReference type="EMBL" id="JAKIJS010000001">
    <property type="protein sequence ID" value="MCF6137789.1"/>
    <property type="molecule type" value="Genomic_DNA"/>
</dbReference>
<accession>A0ABS9H1K8</accession>
<dbReference type="SUPFAM" id="SSF53187">
    <property type="entry name" value="Zn-dependent exopeptidases"/>
    <property type="match status" value="1"/>
</dbReference>
<dbReference type="InterPro" id="IPR002933">
    <property type="entry name" value="Peptidase_M20"/>
</dbReference>
<dbReference type="PANTHER" id="PTHR43808">
    <property type="entry name" value="ACETYLORNITHINE DEACETYLASE"/>
    <property type="match status" value="1"/>
</dbReference>
<evidence type="ECO:0000313" key="2">
    <source>
        <dbReference type="Proteomes" id="UP001649381"/>
    </source>
</evidence>
<dbReference type="Gene3D" id="3.40.630.10">
    <property type="entry name" value="Zn peptidases"/>
    <property type="match status" value="1"/>
</dbReference>
<keyword evidence="2" id="KW-1185">Reference proteome</keyword>
<dbReference type="InterPro" id="IPR050072">
    <property type="entry name" value="Peptidase_M20A"/>
</dbReference>
<comment type="caution">
    <text evidence="1">The sequence shown here is derived from an EMBL/GenBank/DDBJ whole genome shotgun (WGS) entry which is preliminary data.</text>
</comment>
<dbReference type="Pfam" id="PF01546">
    <property type="entry name" value="Peptidase_M20"/>
    <property type="match status" value="1"/>
</dbReference>
<sequence>MNKWQDQESLKELLCHLIEFPSITGSDAELAISEFIYMKLNELDYFNENPEDLQIHPTRDGRKFVTAFVRNSNQPKTVVLISHFDVVDIEDYGEWKNLAFRPKELTQEFRANFNELPQAVQEDLNNGEWLFGRGSMDMKAGLALQMSMIEKACNGEFDGNLLLLTVPDEEANSTGMMEAVEVLLDMSQTHQLEYTACLNSEPVFTRYPGDTNQYVYTGSIGKLLPGFLCYGMETHVGEPFSGINANYMASELSRALELNTDFCEAIDGEVTPPPTNLMQKDLKEEYSVQIPHVAVALYNLMVMERSVSDINNDMLTLANKVARQIEKHLYDRAMTFTQWESFQPMDHKISVFTYEQLLEKAIEQYGEAEIVRRQAYIAANFKVLGDRDLSTRLVSDLAGLCKDEGPMIVLFYSPPFYPAVSSRNNSKIQNVVGELIDLAEKKYNITIKEQHYFAGLSDLSFTSLSQPVEALKPLFGNMPLFQNGYQFPLDELQQLKIPVMNFGPLGRDAHKWTERLNVDYSFGAFHEMLPVAISKLLK</sequence>
<proteinExistence type="predicted"/>
<dbReference type="PANTHER" id="PTHR43808:SF27">
    <property type="entry name" value="PROTEIN ROCB"/>
    <property type="match status" value="1"/>
</dbReference>
<evidence type="ECO:0000313" key="1">
    <source>
        <dbReference type="EMBL" id="MCF6137789.1"/>
    </source>
</evidence>
<dbReference type="RefSeq" id="WP_236333675.1">
    <property type="nucleotide sequence ID" value="NZ_JAKIJS010000001.1"/>
</dbReference>
<dbReference type="PIRSF" id="PIRSF010386">
    <property type="entry name" value="RocB"/>
    <property type="match status" value="1"/>
</dbReference>
<dbReference type="Proteomes" id="UP001649381">
    <property type="component" value="Unassembled WGS sequence"/>
</dbReference>
<name>A0ABS9H1K8_9BACL</name>
<dbReference type="InterPro" id="IPR012166">
    <property type="entry name" value="Uncharacterised_RocB"/>
</dbReference>
<organism evidence="1 2">
    <name type="scientific">Pseudalkalibacillus berkeleyi</name>
    <dbReference type="NCBI Taxonomy" id="1069813"/>
    <lineage>
        <taxon>Bacteria</taxon>
        <taxon>Bacillati</taxon>
        <taxon>Bacillota</taxon>
        <taxon>Bacilli</taxon>
        <taxon>Bacillales</taxon>
        <taxon>Fictibacillaceae</taxon>
        <taxon>Pseudalkalibacillus</taxon>
    </lineage>
</organism>
<gene>
    <name evidence="1" type="ORF">L2716_08605</name>
</gene>
<reference evidence="1 2" key="1">
    <citation type="submission" date="2022-01" db="EMBL/GenBank/DDBJ databases">
        <title>Alkalihalobacillus sp. EGI L200015, a novel bacterium isolated from a salt lake sediment.</title>
        <authorList>
            <person name="Gao L."/>
            <person name="Fang B.-Z."/>
            <person name="Li W.-J."/>
        </authorList>
    </citation>
    <scope>NUCLEOTIDE SEQUENCE [LARGE SCALE GENOMIC DNA]</scope>
    <source>
        <strain evidence="1 2">KCTC 12718</strain>
    </source>
</reference>
<protein>
    <submittedName>
        <fullName evidence="1">M20/M25/M40 family metallo-hydrolase</fullName>
    </submittedName>
</protein>